<dbReference type="Proteomes" id="UP001050808">
    <property type="component" value="Unassembled WGS sequence"/>
</dbReference>
<organism evidence="1 2">
    <name type="scientific">Streptomyces violascens</name>
    <dbReference type="NCBI Taxonomy" id="67381"/>
    <lineage>
        <taxon>Bacteria</taxon>
        <taxon>Bacillati</taxon>
        <taxon>Actinomycetota</taxon>
        <taxon>Actinomycetes</taxon>
        <taxon>Kitasatosporales</taxon>
        <taxon>Streptomycetaceae</taxon>
        <taxon>Streptomyces</taxon>
    </lineage>
</organism>
<evidence type="ECO:0008006" key="3">
    <source>
        <dbReference type="Google" id="ProtNLM"/>
    </source>
</evidence>
<protein>
    <recommendedName>
        <fullName evidence="3">AG1 protein</fullName>
    </recommendedName>
</protein>
<reference evidence="1" key="1">
    <citation type="submission" date="2024-05" db="EMBL/GenBank/DDBJ databases">
        <title>Whole genome shotgun sequence of Streptomyces violascens NBRC 12920.</title>
        <authorList>
            <person name="Komaki H."/>
            <person name="Tamura T."/>
        </authorList>
    </citation>
    <scope>NUCLEOTIDE SEQUENCE</scope>
    <source>
        <strain evidence="1">NBRC 12920</strain>
    </source>
</reference>
<dbReference type="EMBL" id="BNDY01000011">
    <property type="protein sequence ID" value="GHI39055.1"/>
    <property type="molecule type" value="Genomic_DNA"/>
</dbReference>
<gene>
    <name evidence="1" type="ORF">Sviol_34630</name>
</gene>
<keyword evidence="2" id="KW-1185">Reference proteome</keyword>
<sequence length="154" mass="16093">MAWDEWEQLKADAVARGGATRMQINGVPSDGANASAGSEVTGGLKTTKAAWVKAGVGVGDQREGLGKALTALSEGQKGLGPAEGCLTAAAQDKVHASWARYVRDLSEKCGALQEVLDQTGHDLLRTDKTVTAALERVQSKYQDTPAVGGDSRNR</sequence>
<evidence type="ECO:0000313" key="1">
    <source>
        <dbReference type="EMBL" id="GHI39055.1"/>
    </source>
</evidence>
<proteinExistence type="predicted"/>
<comment type="caution">
    <text evidence="1">The sequence shown here is derived from an EMBL/GenBank/DDBJ whole genome shotgun (WGS) entry which is preliminary data.</text>
</comment>
<dbReference type="RefSeq" id="WP_189964363.1">
    <property type="nucleotide sequence ID" value="NZ_BMUA01000010.1"/>
</dbReference>
<evidence type="ECO:0000313" key="2">
    <source>
        <dbReference type="Proteomes" id="UP001050808"/>
    </source>
</evidence>
<name>A0ABQ3QP89_9ACTN</name>
<accession>A0ABQ3QP89</accession>